<feature type="non-terminal residue" evidence="3">
    <location>
        <position position="1"/>
    </location>
</feature>
<dbReference type="PANTHER" id="PTHR15350">
    <property type="entry name" value="COP9 SIGNALOSOME COMPLEX SUBUNIT 7/DENDRITIC CELL PROTEIN GA17"/>
    <property type="match status" value="1"/>
</dbReference>
<comment type="caution">
    <text evidence="3">The sequence shown here is derived from an EMBL/GenBank/DDBJ whole genome shotgun (WGS) entry which is preliminary data.</text>
</comment>
<evidence type="ECO:0000256" key="1">
    <source>
        <dbReference type="ARBA" id="ARBA00008482"/>
    </source>
</evidence>
<evidence type="ECO:0000259" key="2">
    <source>
        <dbReference type="PROSITE" id="PS50250"/>
    </source>
</evidence>
<keyword evidence="3" id="KW-0648">Protein biosynthesis</keyword>
<accession>A0ABP0PY58</accession>
<sequence>HAALAKLLHVFAAEDVDAFMAFKAGNASVFADTGLDVASCENNIRLLTLASLAAQNETVSYDTVATKLQIQDTEVEKWVIDAITSKLIDAKMDQLDRKIVINRGSQRLLTEDQWGDVQQKLSSWKANVRELLKTVQSVRQEQEMMTLQQQQQ</sequence>
<organism evidence="3 4">
    <name type="scientific">Durusdinium trenchii</name>
    <dbReference type="NCBI Taxonomy" id="1381693"/>
    <lineage>
        <taxon>Eukaryota</taxon>
        <taxon>Sar</taxon>
        <taxon>Alveolata</taxon>
        <taxon>Dinophyceae</taxon>
        <taxon>Suessiales</taxon>
        <taxon>Symbiodiniaceae</taxon>
        <taxon>Durusdinium</taxon>
    </lineage>
</organism>
<protein>
    <submittedName>
        <fullName evidence="3">Eukaryotic translation initiation factor 3 subunit M (eIF3m)</fullName>
    </submittedName>
</protein>
<dbReference type="EMBL" id="CAXAMM010038710">
    <property type="protein sequence ID" value="CAK9080303.1"/>
    <property type="molecule type" value="Genomic_DNA"/>
</dbReference>
<reference evidence="3 4" key="1">
    <citation type="submission" date="2024-02" db="EMBL/GenBank/DDBJ databases">
        <authorList>
            <person name="Chen Y."/>
            <person name="Shah S."/>
            <person name="Dougan E. K."/>
            <person name="Thang M."/>
            <person name="Chan C."/>
        </authorList>
    </citation>
    <scope>NUCLEOTIDE SEQUENCE [LARGE SCALE GENOMIC DNA]</scope>
</reference>
<dbReference type="SMART" id="SM00088">
    <property type="entry name" value="PINT"/>
    <property type="match status" value="1"/>
</dbReference>
<dbReference type="InterPro" id="IPR000717">
    <property type="entry name" value="PCI_dom"/>
</dbReference>
<dbReference type="PROSITE" id="PS50250">
    <property type="entry name" value="PCI"/>
    <property type="match status" value="1"/>
</dbReference>
<dbReference type="GO" id="GO:0003743">
    <property type="term" value="F:translation initiation factor activity"/>
    <property type="evidence" value="ECO:0007669"/>
    <property type="project" value="UniProtKB-KW"/>
</dbReference>
<dbReference type="SUPFAM" id="SSF46785">
    <property type="entry name" value="Winged helix' DNA-binding domain"/>
    <property type="match status" value="1"/>
</dbReference>
<dbReference type="InterPro" id="IPR040750">
    <property type="entry name" value="eIF3m_C_helix"/>
</dbReference>
<gene>
    <name evidence="3" type="ORF">SCF082_LOCUS38293</name>
</gene>
<comment type="similarity">
    <text evidence="1">Belongs to the CSN7/EIF3M family. CSN7 subfamily.</text>
</comment>
<name>A0ABP0PY58_9DINO</name>
<feature type="domain" description="PCI" evidence="2">
    <location>
        <begin position="1"/>
        <end position="106"/>
    </location>
</feature>
<proteinExistence type="inferred from homology"/>
<dbReference type="Proteomes" id="UP001642464">
    <property type="component" value="Unassembled WGS sequence"/>
</dbReference>
<keyword evidence="4" id="KW-1185">Reference proteome</keyword>
<evidence type="ECO:0000313" key="4">
    <source>
        <dbReference type="Proteomes" id="UP001642464"/>
    </source>
</evidence>
<dbReference type="PANTHER" id="PTHR15350:SF2">
    <property type="entry name" value="EUKARYOTIC TRANSLATION INITIATION FACTOR 3 SUBUNIT M"/>
    <property type="match status" value="1"/>
</dbReference>
<evidence type="ECO:0000313" key="3">
    <source>
        <dbReference type="EMBL" id="CAK9080303.1"/>
    </source>
</evidence>
<dbReference type="Pfam" id="PF18005">
    <property type="entry name" value="eIF3m_C_helix"/>
    <property type="match status" value="1"/>
</dbReference>
<dbReference type="InterPro" id="IPR045237">
    <property type="entry name" value="COPS7/eIF3m"/>
</dbReference>
<dbReference type="InterPro" id="IPR036390">
    <property type="entry name" value="WH_DNA-bd_sf"/>
</dbReference>
<dbReference type="Pfam" id="PF01399">
    <property type="entry name" value="PCI"/>
    <property type="match status" value="1"/>
</dbReference>
<keyword evidence="3" id="KW-0396">Initiation factor</keyword>